<proteinExistence type="predicted"/>
<dbReference type="OrthoDB" id="996923at2"/>
<dbReference type="Proteomes" id="UP000290204">
    <property type="component" value="Unassembled WGS sequence"/>
</dbReference>
<dbReference type="AlphaFoldDB" id="A0A4Q1CI13"/>
<accession>A0A4Q1CI13</accession>
<name>A0A4Q1CI13_9BACT</name>
<gene>
    <name evidence="1" type="ORF">ESA94_12845</name>
</gene>
<sequence>MKQIIYILIAITGMLAIASCEKKDYPMGLEEYEHHYYAIFVPNNNTAVTVTRSQTALLKFPVQFYSSFTRNYDAVARYAVTTAGISNPAVRGQDFDIVDKNGVVIPSADTSYNMIFSQAKQAMDTIYIKLLNNATPGARRMEIQMLENKTSQFYVDIFSTAFRRPVTIN</sequence>
<evidence type="ECO:0008006" key="3">
    <source>
        <dbReference type="Google" id="ProtNLM"/>
    </source>
</evidence>
<organism evidence="1 2">
    <name type="scientific">Lacibacter luteus</name>
    <dbReference type="NCBI Taxonomy" id="2508719"/>
    <lineage>
        <taxon>Bacteria</taxon>
        <taxon>Pseudomonadati</taxon>
        <taxon>Bacteroidota</taxon>
        <taxon>Chitinophagia</taxon>
        <taxon>Chitinophagales</taxon>
        <taxon>Chitinophagaceae</taxon>
        <taxon>Lacibacter</taxon>
    </lineage>
</organism>
<keyword evidence="2" id="KW-1185">Reference proteome</keyword>
<evidence type="ECO:0000313" key="1">
    <source>
        <dbReference type="EMBL" id="RXK59930.1"/>
    </source>
</evidence>
<evidence type="ECO:0000313" key="2">
    <source>
        <dbReference type="Proteomes" id="UP000290204"/>
    </source>
</evidence>
<reference evidence="1 2" key="1">
    <citation type="submission" date="2019-01" db="EMBL/GenBank/DDBJ databases">
        <title>Lacibacter sp. strain TTM-7.</title>
        <authorList>
            <person name="Chen W.-M."/>
        </authorList>
    </citation>
    <scope>NUCLEOTIDE SEQUENCE [LARGE SCALE GENOMIC DNA]</scope>
    <source>
        <strain evidence="1 2">TTM-7</strain>
    </source>
</reference>
<protein>
    <recommendedName>
        <fullName evidence="3">DUF4843 domain-containing protein</fullName>
    </recommendedName>
</protein>
<dbReference type="RefSeq" id="WP_129131304.1">
    <property type="nucleotide sequence ID" value="NZ_SDHW01000003.1"/>
</dbReference>
<dbReference type="PROSITE" id="PS51257">
    <property type="entry name" value="PROKAR_LIPOPROTEIN"/>
    <property type="match status" value="1"/>
</dbReference>
<dbReference type="EMBL" id="SDHW01000003">
    <property type="protein sequence ID" value="RXK59930.1"/>
    <property type="molecule type" value="Genomic_DNA"/>
</dbReference>
<comment type="caution">
    <text evidence="1">The sequence shown here is derived from an EMBL/GenBank/DDBJ whole genome shotgun (WGS) entry which is preliminary data.</text>
</comment>